<evidence type="ECO:0000256" key="1">
    <source>
        <dbReference type="ARBA" id="ARBA00002338"/>
    </source>
</evidence>
<comment type="subunit">
    <text evidence="11">Homodimer. Interacts with DNM1L. Interacts with C11orf65/MFI; the interaction inhibits MFF interaction with DNM1L.</text>
</comment>
<keyword evidence="9 12" id="KW-0472">Membrane</keyword>
<evidence type="ECO:0000256" key="2">
    <source>
        <dbReference type="ARBA" id="ARBA00009806"/>
    </source>
</evidence>
<protein>
    <recommendedName>
        <fullName evidence="3 12">Mitochondrial fission factor</fullName>
    </recommendedName>
</protein>
<evidence type="ECO:0000313" key="17">
    <source>
        <dbReference type="Proteomes" id="UP000001811"/>
    </source>
</evidence>
<dbReference type="Pfam" id="PF05644">
    <property type="entry name" value="Miff"/>
    <property type="match status" value="1"/>
</dbReference>
<dbReference type="Proteomes" id="UP000001811">
    <property type="component" value="Chromosome X"/>
</dbReference>
<evidence type="ECO:0000256" key="14">
    <source>
        <dbReference type="SAM" id="MobiDB-lite"/>
    </source>
</evidence>
<keyword evidence="8 12" id="KW-0496">Mitochondrion</keyword>
<keyword evidence="10 12" id="KW-0576">Peroxisome</keyword>
<keyword evidence="4 12" id="KW-0812">Transmembrane</keyword>
<dbReference type="GO" id="GO:0005777">
    <property type="term" value="C:peroxisome"/>
    <property type="evidence" value="ECO:0007669"/>
    <property type="project" value="UniProtKB-SubCell"/>
</dbReference>
<dbReference type="GO" id="GO:0090141">
    <property type="term" value="P:positive regulation of mitochondrial fission"/>
    <property type="evidence" value="ECO:0007669"/>
    <property type="project" value="UniProtKB-UniRule"/>
</dbReference>
<dbReference type="GO" id="GO:0090314">
    <property type="term" value="P:positive regulation of protein targeting to membrane"/>
    <property type="evidence" value="ECO:0007669"/>
    <property type="project" value="UniProtKB-UniRule"/>
</dbReference>
<dbReference type="InParanoid" id="G1TTD5"/>
<sequence>SDWKCHSANGQSVGNDSTVTPTPIDTGIEGTSEDITAVEAAMLRRQIIKLNRRLHLLEEENKERSRREMILYSITVAFWLFSSWFWLRR</sequence>
<evidence type="ECO:0000256" key="11">
    <source>
        <dbReference type="ARBA" id="ARBA00047090"/>
    </source>
</evidence>
<evidence type="ECO:0000313" key="16">
    <source>
        <dbReference type="Ensembl" id="ENSOCUP00000020305.2"/>
    </source>
</evidence>
<evidence type="ECO:0000256" key="6">
    <source>
        <dbReference type="ARBA" id="ARBA00022989"/>
    </source>
</evidence>
<name>G1TTD5_RABIT</name>
<dbReference type="AlphaFoldDB" id="G1TTD5"/>
<dbReference type="HOGENOM" id="CLU_066026_0_0_1"/>
<dbReference type="GeneTree" id="ENSGT00390000009776"/>
<feature type="coiled-coil region" evidence="13">
    <location>
        <begin position="40"/>
        <end position="67"/>
    </location>
</feature>
<evidence type="ECO:0000256" key="5">
    <source>
        <dbReference type="ARBA" id="ARBA00022787"/>
    </source>
</evidence>
<dbReference type="Bgee" id="ENSOCUG00000017464">
    <property type="expression patterns" value="Expressed in testis and 9 other cell types or tissues"/>
</dbReference>
<dbReference type="eggNOG" id="ENOG502R96B">
    <property type="taxonomic scope" value="Eukaryota"/>
</dbReference>
<keyword evidence="7 13" id="KW-0175">Coiled coil</keyword>
<evidence type="ECO:0000256" key="10">
    <source>
        <dbReference type="ARBA" id="ARBA00023140"/>
    </source>
</evidence>
<organism evidence="16 17">
    <name type="scientific">Oryctolagus cuniculus</name>
    <name type="common">Rabbit</name>
    <dbReference type="NCBI Taxonomy" id="9986"/>
    <lineage>
        <taxon>Eukaryota</taxon>
        <taxon>Metazoa</taxon>
        <taxon>Chordata</taxon>
        <taxon>Craniata</taxon>
        <taxon>Vertebrata</taxon>
        <taxon>Euteleostomi</taxon>
        <taxon>Mammalia</taxon>
        <taxon>Eutheria</taxon>
        <taxon>Euarchontoglires</taxon>
        <taxon>Glires</taxon>
        <taxon>Lagomorpha</taxon>
        <taxon>Leporidae</taxon>
        <taxon>Oryctolagus</taxon>
    </lineage>
</organism>
<accession>G1TTD5</accession>
<evidence type="ECO:0000256" key="3">
    <source>
        <dbReference type="ARBA" id="ARBA00021235"/>
    </source>
</evidence>
<dbReference type="PANTHER" id="PTHR16501:SF17">
    <property type="entry name" value="MITOCHONDRIAL FISSION FACTOR"/>
    <property type="match status" value="1"/>
</dbReference>
<dbReference type="Ensembl" id="ENSOCUT00000017457.3">
    <property type="protein sequence ID" value="ENSOCUP00000020305.2"/>
    <property type="gene ID" value="ENSOCUG00000017464.3"/>
</dbReference>
<dbReference type="STRING" id="9986.ENSOCUP00000020305"/>
<evidence type="ECO:0000256" key="13">
    <source>
        <dbReference type="SAM" id="Coils"/>
    </source>
</evidence>
<reference evidence="16" key="2">
    <citation type="submission" date="2025-08" db="UniProtKB">
        <authorList>
            <consortium name="Ensembl"/>
        </authorList>
    </citation>
    <scope>IDENTIFICATION</scope>
    <source>
        <strain evidence="16">Thorbecke</strain>
    </source>
</reference>
<keyword evidence="6 12" id="KW-1133">Transmembrane helix</keyword>
<evidence type="ECO:0000256" key="9">
    <source>
        <dbReference type="ARBA" id="ARBA00023136"/>
    </source>
</evidence>
<dbReference type="GO" id="GO:0005741">
    <property type="term" value="C:mitochondrial outer membrane"/>
    <property type="evidence" value="ECO:0007669"/>
    <property type="project" value="UniProtKB-SubCell"/>
</dbReference>
<dbReference type="PANTHER" id="PTHR16501">
    <property type="entry name" value="TRANSPORT AND GOLGI ORGANIZATION PROTEIN 11"/>
    <property type="match status" value="1"/>
</dbReference>
<dbReference type="EMBL" id="AAGW02040329">
    <property type="status" value="NOT_ANNOTATED_CDS"/>
    <property type="molecule type" value="Genomic_DNA"/>
</dbReference>
<feature type="region of interest" description="Disordered" evidence="14">
    <location>
        <begin position="1"/>
        <end position="31"/>
    </location>
</feature>
<evidence type="ECO:0000259" key="15">
    <source>
        <dbReference type="Pfam" id="PF05644"/>
    </source>
</evidence>
<feature type="domain" description="Mff-like" evidence="15">
    <location>
        <begin position="18"/>
        <end position="89"/>
    </location>
</feature>
<keyword evidence="17" id="KW-1185">Reference proteome</keyword>
<dbReference type="PaxDb" id="9986-ENSOCUP00000020305"/>
<evidence type="ECO:0000256" key="8">
    <source>
        <dbReference type="ARBA" id="ARBA00023128"/>
    </source>
</evidence>
<dbReference type="GO" id="GO:0000266">
    <property type="term" value="P:mitochondrial fission"/>
    <property type="evidence" value="ECO:0007669"/>
    <property type="project" value="UniProtKB-UniRule"/>
</dbReference>
<evidence type="ECO:0000256" key="4">
    <source>
        <dbReference type="ARBA" id="ARBA00022692"/>
    </source>
</evidence>
<comment type="function">
    <text evidence="1">Plays a role in mitochondrial and peroxisomal fission. Promotes the recruitment and association of the fission mediator dynamin-related protein 1 (DNM1L) to the mitochondrial surface. May be involved in regulation of synaptic vesicle membrane dynamics by recruitment of DNM1L to clathrin-containing vesicles.</text>
</comment>
<comment type="subcellular location">
    <subcellularLocation>
        <location evidence="12">Mitochondrion outer membrane</location>
        <topology evidence="12">Single-pass type IV membrane protein</topology>
    </subcellularLocation>
    <subcellularLocation>
        <location evidence="12">Peroxisome</location>
    </subcellularLocation>
</comment>
<dbReference type="InterPro" id="IPR039433">
    <property type="entry name" value="Mff-like_dom"/>
</dbReference>
<evidence type="ECO:0000256" key="7">
    <source>
        <dbReference type="ARBA" id="ARBA00023054"/>
    </source>
</evidence>
<proteinExistence type="inferred from homology"/>
<feature type="transmembrane region" description="Helical" evidence="12">
    <location>
        <begin position="69"/>
        <end position="87"/>
    </location>
</feature>
<reference evidence="16" key="3">
    <citation type="submission" date="2025-09" db="UniProtKB">
        <authorList>
            <consortium name="Ensembl"/>
        </authorList>
    </citation>
    <scope>IDENTIFICATION</scope>
    <source>
        <strain evidence="16">Thorbecke</strain>
    </source>
</reference>
<reference evidence="16 17" key="1">
    <citation type="journal article" date="2011" name="Nature">
        <title>A high-resolution map of human evolutionary constraint using 29 mammals.</title>
        <authorList>
            <person name="Lindblad-Toh K."/>
            <person name="Garber M."/>
            <person name="Zuk O."/>
            <person name="Lin M.F."/>
            <person name="Parker B.J."/>
            <person name="Washietl S."/>
            <person name="Kheradpour P."/>
            <person name="Ernst J."/>
            <person name="Jordan G."/>
            <person name="Mauceli E."/>
            <person name="Ward L.D."/>
            <person name="Lowe C.B."/>
            <person name="Holloway A.K."/>
            <person name="Clamp M."/>
            <person name="Gnerre S."/>
            <person name="Alfoldi J."/>
            <person name="Beal K."/>
            <person name="Chang J."/>
            <person name="Clawson H."/>
            <person name="Cuff J."/>
            <person name="Di Palma F."/>
            <person name="Fitzgerald S."/>
            <person name="Flicek P."/>
            <person name="Guttman M."/>
            <person name="Hubisz M.J."/>
            <person name="Jaffe D.B."/>
            <person name="Jungreis I."/>
            <person name="Kent W.J."/>
            <person name="Kostka D."/>
            <person name="Lara M."/>
            <person name="Martins A.L."/>
            <person name="Massingham T."/>
            <person name="Moltke I."/>
            <person name="Raney B.J."/>
            <person name="Rasmussen M.D."/>
            <person name="Robinson J."/>
            <person name="Stark A."/>
            <person name="Vilella A.J."/>
            <person name="Wen J."/>
            <person name="Xie X."/>
            <person name="Zody M.C."/>
            <person name="Baldwin J."/>
            <person name="Bloom T."/>
            <person name="Chin C.W."/>
            <person name="Heiman D."/>
            <person name="Nicol R."/>
            <person name="Nusbaum C."/>
            <person name="Young S."/>
            <person name="Wilkinson J."/>
            <person name="Worley K.C."/>
            <person name="Kovar C.L."/>
            <person name="Muzny D.M."/>
            <person name="Gibbs R.A."/>
            <person name="Cree A."/>
            <person name="Dihn H.H."/>
            <person name="Fowler G."/>
            <person name="Jhangiani S."/>
            <person name="Joshi V."/>
            <person name="Lee S."/>
            <person name="Lewis L.R."/>
            <person name="Nazareth L.V."/>
            <person name="Okwuonu G."/>
            <person name="Santibanez J."/>
            <person name="Warren W.C."/>
            <person name="Mardis E.R."/>
            <person name="Weinstock G.M."/>
            <person name="Wilson R.K."/>
            <person name="Delehaunty K."/>
            <person name="Dooling D."/>
            <person name="Fronik C."/>
            <person name="Fulton L."/>
            <person name="Fulton B."/>
            <person name="Graves T."/>
            <person name="Minx P."/>
            <person name="Sodergren E."/>
            <person name="Birney E."/>
            <person name="Margulies E.H."/>
            <person name="Herrero J."/>
            <person name="Green E.D."/>
            <person name="Haussler D."/>
            <person name="Siepel A."/>
            <person name="Goldman N."/>
            <person name="Pollard K.S."/>
            <person name="Pedersen J.S."/>
            <person name="Lander E.S."/>
            <person name="Kellis M."/>
        </authorList>
    </citation>
    <scope>NUCLEOTIDE SEQUENCE [LARGE SCALE GENOMIC DNA]</scope>
    <source>
        <strain evidence="16 17">Thorbecke inbred</strain>
    </source>
</reference>
<evidence type="ECO:0000256" key="12">
    <source>
        <dbReference type="RuleBase" id="RU368040"/>
    </source>
</evidence>
<feature type="compositionally biased region" description="Polar residues" evidence="14">
    <location>
        <begin position="8"/>
        <end position="23"/>
    </location>
</feature>
<dbReference type="InterPro" id="IPR008518">
    <property type="entry name" value="Mff/Tango-11"/>
</dbReference>
<comment type="similarity">
    <text evidence="2 12">Belongs to the Tango11 family.</text>
</comment>
<keyword evidence="5 12" id="KW-1000">Mitochondrion outer membrane</keyword>
<dbReference type="GO" id="GO:0006626">
    <property type="term" value="P:protein targeting to mitochondrion"/>
    <property type="evidence" value="ECO:0007669"/>
    <property type="project" value="TreeGrafter"/>
</dbReference>